<dbReference type="RefSeq" id="WP_086958858.1">
    <property type="nucleotide sequence ID" value="NZ_AP018046.1"/>
</dbReference>
<dbReference type="Proteomes" id="UP000218676">
    <property type="component" value="Chromosome 2"/>
</dbReference>
<feature type="signal peptide" evidence="1">
    <location>
        <begin position="1"/>
        <end position="23"/>
    </location>
</feature>
<reference evidence="5" key="2">
    <citation type="submission" date="2017-05" db="EMBL/GenBank/DDBJ databases">
        <title>Whole genome sequence of fish pathogenic bacteria, Photobacterium damselae subsp. piscicida, strain 91-197, isolated from hybrid striped bass (Morone sp.) in USA.</title>
        <authorList>
            <person name="Teru Y."/>
            <person name="Hikima J."/>
            <person name="Kono T."/>
            <person name="Sakai M."/>
            <person name="Takano T."/>
            <person name="Hawke J.P."/>
            <person name="Takeyama H."/>
            <person name="Aoki T."/>
        </authorList>
    </citation>
    <scope>NUCLEOTIDE SEQUENCE [LARGE SCALE GENOMIC DNA]</scope>
    <source>
        <strain evidence="5">91-197</strain>
    </source>
</reference>
<feature type="chain" id="PRO_5041531072" evidence="1">
    <location>
        <begin position="24"/>
        <end position="195"/>
    </location>
</feature>
<dbReference type="InterPro" id="IPR007730">
    <property type="entry name" value="SPOR-like_dom"/>
</dbReference>
<feature type="domain" description="SPOR" evidence="2">
    <location>
        <begin position="101"/>
        <end position="179"/>
    </location>
</feature>
<dbReference type="Proteomes" id="UP000516656">
    <property type="component" value="Chromosome 2"/>
</dbReference>
<evidence type="ECO:0000313" key="5">
    <source>
        <dbReference type="Proteomes" id="UP000218676"/>
    </source>
</evidence>
<dbReference type="SUPFAM" id="SSF110997">
    <property type="entry name" value="Sporulation related repeat"/>
    <property type="match status" value="1"/>
</dbReference>
<sequence>MKKIALAILASLLAGCVTSPQHSAPVQAVNIPPTPEVKPQPQTVVVEPAQFSADGLGFNEESLTGKSVEVPNHVEEVIKLSPSVAEPEVKPASKPTYQYSDLNKSAYAIQLVASGSKDQLSSYAKQLSKGEALWISKTDRNGQPWYALLYGQYDSRDAAHEAILALPLTVQQNGAFIKNLQSLKESENTQVSSFN</sequence>
<evidence type="ECO:0000313" key="3">
    <source>
        <dbReference type="EMBL" id="BAX55276.1"/>
    </source>
</evidence>
<proteinExistence type="predicted"/>
<reference evidence="3" key="1">
    <citation type="journal article" date="2017" name="Genome Announc.">
        <title>Whole-Genome Sequence of Photobacterium damselae subsp. piscicida Strain 91-197, Isolated from Hybrid Striped Bass (Morone sp.) in the United States.</title>
        <authorList>
            <person name="Teru Y."/>
            <person name="Hikima J."/>
            <person name="Kono T."/>
            <person name="Sakai M."/>
            <person name="Takano T."/>
            <person name="Hawke J.P."/>
            <person name="Takeyama H."/>
            <person name="Aoki T."/>
        </authorList>
    </citation>
    <scope>NUCLEOTIDE SEQUENCE</scope>
    <source>
        <strain evidence="3">91-197</strain>
    </source>
</reference>
<evidence type="ECO:0000256" key="1">
    <source>
        <dbReference type="SAM" id="SignalP"/>
    </source>
</evidence>
<dbReference type="EMBL" id="AP018046">
    <property type="protein sequence ID" value="BAX55276.1"/>
    <property type="molecule type" value="Genomic_DNA"/>
</dbReference>
<evidence type="ECO:0000313" key="4">
    <source>
        <dbReference type="EMBL" id="QOD58385.1"/>
    </source>
</evidence>
<protein>
    <submittedName>
        <fullName evidence="4">SPOR domain-containing protein</fullName>
    </submittedName>
</protein>
<accession>A0A1V1VE53</accession>
<dbReference type="GO" id="GO:0042834">
    <property type="term" value="F:peptidoglycan binding"/>
    <property type="evidence" value="ECO:0007669"/>
    <property type="project" value="InterPro"/>
</dbReference>
<dbReference type="Gene3D" id="3.30.70.1070">
    <property type="entry name" value="Sporulation related repeat"/>
    <property type="match status" value="1"/>
</dbReference>
<keyword evidence="1" id="KW-0732">Signal</keyword>
<dbReference type="AlphaFoldDB" id="A0A1V1VE53"/>
<name>A0A1V1VE53_PHODP</name>
<organism evidence="4 6">
    <name type="scientific">Photobacterium damsela subsp. piscicida</name>
    <name type="common">Pasteurella piscicida</name>
    <dbReference type="NCBI Taxonomy" id="38294"/>
    <lineage>
        <taxon>Bacteria</taxon>
        <taxon>Pseudomonadati</taxon>
        <taxon>Pseudomonadota</taxon>
        <taxon>Gammaproteobacteria</taxon>
        <taxon>Vibrionales</taxon>
        <taxon>Vibrionaceae</taxon>
        <taxon>Photobacterium</taxon>
    </lineage>
</organism>
<reference evidence="4 6" key="3">
    <citation type="submission" date="2020-09" db="EMBL/GenBank/DDBJ databases">
        <title>Complete, closed and curated genome sequences of Photobacterium damselae subsp. piscicida isolates from Australia indicate localised evolution and additional plasmid-borne pathogenicity mechanisms.</title>
        <authorList>
            <person name="Baseggio L."/>
            <person name="Silayeva O."/>
            <person name="Buller N."/>
            <person name="Landos M."/>
            <person name="Engelstaedter J."/>
            <person name="Barnes A.C."/>
        </authorList>
    </citation>
    <scope>NUCLEOTIDE SEQUENCE [LARGE SCALE GENOMIC DNA]</scope>
    <source>
        <strain evidence="4 6">AS-16-0540-1</strain>
    </source>
</reference>
<evidence type="ECO:0000259" key="2">
    <source>
        <dbReference type="PROSITE" id="PS51724"/>
    </source>
</evidence>
<dbReference type="Pfam" id="PF05036">
    <property type="entry name" value="SPOR"/>
    <property type="match status" value="1"/>
</dbReference>
<evidence type="ECO:0000313" key="6">
    <source>
        <dbReference type="Proteomes" id="UP000516656"/>
    </source>
</evidence>
<dbReference type="InterPro" id="IPR036680">
    <property type="entry name" value="SPOR-like_sf"/>
</dbReference>
<gene>
    <name evidence="4" type="ORF">IC627_15895</name>
    <name evidence="3" type="ORF">PDPUS_2_00690</name>
</gene>
<dbReference type="PROSITE" id="PS51257">
    <property type="entry name" value="PROKAR_LIPOPROTEIN"/>
    <property type="match status" value="1"/>
</dbReference>
<dbReference type="PROSITE" id="PS51724">
    <property type="entry name" value="SPOR"/>
    <property type="match status" value="1"/>
</dbReference>
<dbReference type="EMBL" id="CP061855">
    <property type="protein sequence ID" value="QOD58385.1"/>
    <property type="molecule type" value="Genomic_DNA"/>
</dbReference>